<feature type="non-terminal residue" evidence="6">
    <location>
        <position position="161"/>
    </location>
</feature>
<dbReference type="GO" id="GO:0016579">
    <property type="term" value="P:protein deubiquitination"/>
    <property type="evidence" value="ECO:0007669"/>
    <property type="project" value="InterPro"/>
</dbReference>
<evidence type="ECO:0000259" key="5">
    <source>
        <dbReference type="PROSITE" id="PS50235"/>
    </source>
</evidence>
<dbReference type="InterPro" id="IPR001394">
    <property type="entry name" value="Peptidase_C19_UCH"/>
</dbReference>
<organism evidence="6 7">
    <name type="scientific">Zosterops borbonicus</name>
    <dbReference type="NCBI Taxonomy" id="364589"/>
    <lineage>
        <taxon>Eukaryota</taxon>
        <taxon>Metazoa</taxon>
        <taxon>Chordata</taxon>
        <taxon>Craniata</taxon>
        <taxon>Vertebrata</taxon>
        <taxon>Euteleostomi</taxon>
        <taxon>Archelosauria</taxon>
        <taxon>Archosauria</taxon>
        <taxon>Dinosauria</taxon>
        <taxon>Saurischia</taxon>
        <taxon>Theropoda</taxon>
        <taxon>Coelurosauria</taxon>
        <taxon>Aves</taxon>
        <taxon>Neognathae</taxon>
        <taxon>Neoaves</taxon>
        <taxon>Telluraves</taxon>
        <taxon>Australaves</taxon>
        <taxon>Passeriformes</taxon>
        <taxon>Sylvioidea</taxon>
        <taxon>Zosteropidae</taxon>
        <taxon>Zosterops</taxon>
    </lineage>
</organism>
<dbReference type="Gene3D" id="3.90.70.10">
    <property type="entry name" value="Cysteine proteinases"/>
    <property type="match status" value="1"/>
</dbReference>
<feature type="non-terminal residue" evidence="6">
    <location>
        <position position="1"/>
    </location>
</feature>
<feature type="region of interest" description="Disordered" evidence="4">
    <location>
        <begin position="86"/>
        <end position="120"/>
    </location>
</feature>
<dbReference type="EC" id="3.4.19.12" evidence="2"/>
<dbReference type="PANTHER" id="PTHR21646:SF20">
    <property type="entry name" value="UBIQUITIN CARBOXYL-TERMINAL HYDROLASE 43"/>
    <property type="match status" value="1"/>
</dbReference>
<feature type="domain" description="USP" evidence="5">
    <location>
        <begin position="1"/>
        <end position="161"/>
    </location>
</feature>
<dbReference type="GO" id="GO:0004843">
    <property type="term" value="F:cysteine-type deubiquitinase activity"/>
    <property type="evidence" value="ECO:0007669"/>
    <property type="project" value="UniProtKB-EC"/>
</dbReference>
<dbReference type="InterPro" id="IPR028889">
    <property type="entry name" value="USP"/>
</dbReference>
<evidence type="ECO:0000256" key="1">
    <source>
        <dbReference type="ARBA" id="ARBA00000707"/>
    </source>
</evidence>
<feature type="compositionally biased region" description="Gly residues" evidence="4">
    <location>
        <begin position="93"/>
        <end position="105"/>
    </location>
</feature>
<dbReference type="EMBL" id="SWJQ01026919">
    <property type="protein sequence ID" value="TRZ04577.1"/>
    <property type="molecule type" value="Genomic_DNA"/>
</dbReference>
<dbReference type="AlphaFoldDB" id="A0A8K1D3Q0"/>
<comment type="caution">
    <text evidence="6">The sequence shown here is derived from an EMBL/GenBank/DDBJ whole genome shotgun (WGS) entry which is preliminary data.</text>
</comment>
<proteinExistence type="predicted"/>
<evidence type="ECO:0000256" key="4">
    <source>
        <dbReference type="SAM" id="MobiDB-lite"/>
    </source>
</evidence>
<dbReference type="PROSITE" id="PS50235">
    <property type="entry name" value="USP_3"/>
    <property type="match status" value="1"/>
</dbReference>
<dbReference type="SUPFAM" id="SSF54001">
    <property type="entry name" value="Cysteine proteinases"/>
    <property type="match status" value="1"/>
</dbReference>
<dbReference type="OrthoDB" id="292964at2759"/>
<dbReference type="InterPro" id="IPR038765">
    <property type="entry name" value="Papain-like_cys_pep_sf"/>
</dbReference>
<keyword evidence="3" id="KW-0378">Hydrolase</keyword>
<evidence type="ECO:0000313" key="7">
    <source>
        <dbReference type="Proteomes" id="UP000796761"/>
    </source>
</evidence>
<evidence type="ECO:0000256" key="2">
    <source>
        <dbReference type="ARBA" id="ARBA00012759"/>
    </source>
</evidence>
<keyword evidence="7" id="KW-1185">Reference proteome</keyword>
<gene>
    <name evidence="6" type="ORF">HGM15179_022527</name>
</gene>
<accession>A0A8K1D3Q0</accession>
<protein>
    <recommendedName>
        <fullName evidence="2">ubiquitinyl hydrolase 1</fullName>
        <ecNumber evidence="2">3.4.19.12</ecNumber>
    </recommendedName>
</protein>
<dbReference type="Pfam" id="PF00443">
    <property type="entry name" value="UCH"/>
    <property type="match status" value="1"/>
</dbReference>
<evidence type="ECO:0000256" key="3">
    <source>
        <dbReference type="ARBA" id="ARBA00022801"/>
    </source>
</evidence>
<dbReference type="InterPro" id="IPR050185">
    <property type="entry name" value="Ub_carboxyl-term_hydrolase"/>
</dbReference>
<name>A0A8K1D3Q0_9PASS</name>
<comment type="catalytic activity">
    <reaction evidence="1">
        <text>Thiol-dependent hydrolysis of ester, thioester, amide, peptide and isopeptide bonds formed by the C-terminal Gly of ubiquitin (a 76-residue protein attached to proteins as an intracellular targeting signal).</text>
        <dbReference type="EC" id="3.4.19.12"/>
    </reaction>
</comment>
<feature type="compositionally biased region" description="Polar residues" evidence="4">
    <location>
        <begin position="110"/>
        <end position="120"/>
    </location>
</feature>
<evidence type="ECO:0000313" key="6">
    <source>
        <dbReference type="EMBL" id="TRZ04577.1"/>
    </source>
</evidence>
<reference evidence="6" key="1">
    <citation type="submission" date="2019-04" db="EMBL/GenBank/DDBJ databases">
        <title>Genome assembly of Zosterops borbonicus 15179.</title>
        <authorList>
            <person name="Leroy T."/>
            <person name="Anselmetti Y."/>
            <person name="Tilak M.-K."/>
            <person name="Nabholz B."/>
        </authorList>
    </citation>
    <scope>NUCLEOTIDE SEQUENCE</scope>
    <source>
        <strain evidence="6">HGM_15179</strain>
        <tissue evidence="6">Muscle</tissue>
    </source>
</reference>
<sequence length="161" mass="17198">SALPPQARAQLPLRGHIISALRDNGCTEPADTCSAEHEIAANKVQELPQLGNTVSKHSSQFRGNAQHDALEFLLWLLDRMHEDLGAASPAQVGGSGSPGKDGSGGASRSPPGTQHAHGQSFVQSHFQAQYRSSLTCPHCLKQSNTFDPFLCISLPIPLRQT</sequence>
<dbReference type="Proteomes" id="UP000796761">
    <property type="component" value="Unassembled WGS sequence"/>
</dbReference>
<dbReference type="PANTHER" id="PTHR21646">
    <property type="entry name" value="UBIQUITIN CARBOXYL-TERMINAL HYDROLASE"/>
    <property type="match status" value="1"/>
</dbReference>